<dbReference type="SMART" id="SM00856">
    <property type="entry name" value="PMEI"/>
    <property type="match status" value="1"/>
</dbReference>
<dbReference type="OrthoDB" id="1872906at2759"/>
<gene>
    <name evidence="5" type="ORF">AXF42_Ash009577</name>
</gene>
<dbReference type="Gene3D" id="1.20.140.40">
    <property type="entry name" value="Invertase/pectin methylesterase inhibitor family protein"/>
    <property type="match status" value="1"/>
</dbReference>
<evidence type="ECO:0000256" key="2">
    <source>
        <dbReference type="ARBA" id="ARBA00023157"/>
    </source>
</evidence>
<dbReference type="InterPro" id="IPR034088">
    <property type="entry name" value="Pla_a_1-like"/>
</dbReference>
<evidence type="ECO:0000259" key="4">
    <source>
        <dbReference type="SMART" id="SM00856"/>
    </source>
</evidence>
<sequence>MSIPTIDDFPIAGDDSDIHAVFDDHQPAGSTCMHACIDNSREINCLKAQKNIIMKLIINLPLAILLPINSILLCQIFCFYSVEVEAASIVEETCRKVAAFPKPTSPYDFCVATLRADPKSANADIRGLTVIAAEQAAVDLRAALDRIKDLLGGSKATKEDKKSLRVCKECFEIAVSYLGDAIADLKSDKMFFARSLLGGTPEDVITCREAFEEGGDINIFAKEIQDAALYASLPADIVSLIN</sequence>
<evidence type="ECO:0000313" key="5">
    <source>
        <dbReference type="EMBL" id="PKA64355.1"/>
    </source>
</evidence>
<evidence type="ECO:0000313" key="6">
    <source>
        <dbReference type="Proteomes" id="UP000236161"/>
    </source>
</evidence>
<accession>A0A2I0B974</accession>
<dbReference type="AlphaFoldDB" id="A0A2I0B974"/>
<comment type="similarity">
    <text evidence="3">Belongs to the PMEI family.</text>
</comment>
<dbReference type="NCBIfam" id="TIGR01614">
    <property type="entry name" value="PME_inhib"/>
    <property type="match status" value="1"/>
</dbReference>
<keyword evidence="6" id="KW-1185">Reference proteome</keyword>
<dbReference type="GO" id="GO:0004857">
    <property type="term" value="F:enzyme inhibitor activity"/>
    <property type="evidence" value="ECO:0007669"/>
    <property type="project" value="InterPro"/>
</dbReference>
<evidence type="ECO:0000256" key="3">
    <source>
        <dbReference type="ARBA" id="ARBA00038471"/>
    </source>
</evidence>
<dbReference type="Proteomes" id="UP000236161">
    <property type="component" value="Unassembled WGS sequence"/>
</dbReference>
<feature type="domain" description="Pectinesterase inhibitor" evidence="4">
    <location>
        <begin position="85"/>
        <end position="237"/>
    </location>
</feature>
<dbReference type="InterPro" id="IPR035513">
    <property type="entry name" value="Invertase/methylesterase_inhib"/>
</dbReference>
<evidence type="ECO:0000256" key="1">
    <source>
        <dbReference type="ARBA" id="ARBA00022729"/>
    </source>
</evidence>
<protein>
    <submittedName>
        <fullName evidence="5">Invertase inhibitor</fullName>
    </submittedName>
</protein>
<dbReference type="PANTHER" id="PTHR35357">
    <property type="entry name" value="OS02G0537100 PROTEIN"/>
    <property type="match status" value="1"/>
</dbReference>
<organism evidence="5 6">
    <name type="scientific">Apostasia shenzhenica</name>
    <dbReference type="NCBI Taxonomy" id="1088818"/>
    <lineage>
        <taxon>Eukaryota</taxon>
        <taxon>Viridiplantae</taxon>
        <taxon>Streptophyta</taxon>
        <taxon>Embryophyta</taxon>
        <taxon>Tracheophyta</taxon>
        <taxon>Spermatophyta</taxon>
        <taxon>Magnoliopsida</taxon>
        <taxon>Liliopsida</taxon>
        <taxon>Asparagales</taxon>
        <taxon>Orchidaceae</taxon>
        <taxon>Apostasioideae</taxon>
        <taxon>Apostasia</taxon>
    </lineage>
</organism>
<dbReference type="InterPro" id="IPR006501">
    <property type="entry name" value="Pectinesterase_inhib_dom"/>
</dbReference>
<keyword evidence="1" id="KW-0732">Signal</keyword>
<dbReference type="EMBL" id="KZ451905">
    <property type="protein sequence ID" value="PKA64355.1"/>
    <property type="molecule type" value="Genomic_DNA"/>
</dbReference>
<keyword evidence="2" id="KW-1015">Disulfide bond</keyword>
<reference evidence="5 6" key="1">
    <citation type="journal article" date="2017" name="Nature">
        <title>The Apostasia genome and the evolution of orchids.</title>
        <authorList>
            <person name="Zhang G.Q."/>
            <person name="Liu K.W."/>
            <person name="Li Z."/>
            <person name="Lohaus R."/>
            <person name="Hsiao Y.Y."/>
            <person name="Niu S.C."/>
            <person name="Wang J.Y."/>
            <person name="Lin Y.C."/>
            <person name="Xu Q."/>
            <person name="Chen L.J."/>
            <person name="Yoshida K."/>
            <person name="Fujiwara S."/>
            <person name="Wang Z.W."/>
            <person name="Zhang Y.Q."/>
            <person name="Mitsuda N."/>
            <person name="Wang M."/>
            <person name="Liu G.H."/>
            <person name="Pecoraro L."/>
            <person name="Huang H.X."/>
            <person name="Xiao X.J."/>
            <person name="Lin M."/>
            <person name="Wu X.Y."/>
            <person name="Wu W.L."/>
            <person name="Chen Y.Y."/>
            <person name="Chang S.B."/>
            <person name="Sakamoto S."/>
            <person name="Ohme-Takagi M."/>
            <person name="Yagi M."/>
            <person name="Zeng S.J."/>
            <person name="Shen C.Y."/>
            <person name="Yeh C.M."/>
            <person name="Luo Y.B."/>
            <person name="Tsai W.C."/>
            <person name="Van de Peer Y."/>
            <person name="Liu Z.J."/>
        </authorList>
    </citation>
    <scope>NUCLEOTIDE SEQUENCE [LARGE SCALE GENOMIC DNA]</scope>
    <source>
        <strain evidence="6">cv. Shenzhen</strain>
        <tissue evidence="5">Stem</tissue>
    </source>
</reference>
<dbReference type="STRING" id="1088818.A0A2I0B974"/>
<dbReference type="CDD" id="cd15795">
    <property type="entry name" value="PMEI-Pla_a_1_like"/>
    <property type="match status" value="1"/>
</dbReference>
<dbReference type="Pfam" id="PF04043">
    <property type="entry name" value="PMEI"/>
    <property type="match status" value="1"/>
</dbReference>
<name>A0A2I0B974_9ASPA</name>
<proteinExistence type="inferred from homology"/>
<dbReference type="PANTHER" id="PTHR35357:SF8">
    <property type="entry name" value="OS01G0111000 PROTEIN"/>
    <property type="match status" value="1"/>
</dbReference>
<dbReference type="SUPFAM" id="SSF101148">
    <property type="entry name" value="Plant invertase/pectin methylesterase inhibitor"/>
    <property type="match status" value="1"/>
</dbReference>